<evidence type="ECO:0008006" key="4">
    <source>
        <dbReference type="Google" id="ProtNLM"/>
    </source>
</evidence>
<dbReference type="OrthoDB" id="5192284at2"/>
<accession>N0E1L9</accession>
<comment type="caution">
    <text evidence="2">The sequence shown here is derived from an EMBL/GenBank/DDBJ whole genome shotgun (WGS) entry which is preliminary data.</text>
</comment>
<sequence>MSFRRLIFALVPIALLLLGAGPATADSPNDELFSQVDDEADKTKIVGMSKARLAELGDEMVGSAAQAGDFAGPWSRFGATSPCSDAPPGPAASDDMCPRAVSMCARNSSPEALGPAVFVWRALVDRDGNPVDGSANPIPALVWSNIGFTCFPAAVPGAAPTLTMEMILKQYHDTNFAHPTVSVQPVNGRTLVNLPTYFELKWPEAGFQPDEVDTTTLIGRQVRIKPALKQAVYVFGDGQSFGPTTSLGGPHPTGDVTHTYRSTANAQVRVDVTYSGQFSVDGGPWIDVPGEATVAGDPFPLEVLEAHAQLVTR</sequence>
<feature type="chain" id="PRO_5004106967" description="Secreted protein" evidence="1">
    <location>
        <begin position="26"/>
        <end position="313"/>
    </location>
</feature>
<dbReference type="EMBL" id="CAIZ01000098">
    <property type="protein sequence ID" value="CCH69671.1"/>
    <property type="molecule type" value="Genomic_DNA"/>
</dbReference>
<reference evidence="2 3" key="1">
    <citation type="journal article" date="2013" name="ISME J.">
        <title>A metabolic model for members of the genus Tetrasphaera involved in enhanced biological phosphorus removal.</title>
        <authorList>
            <person name="Kristiansen R."/>
            <person name="Nguyen H.T.T."/>
            <person name="Saunders A.M."/>
            <person name="Nielsen J.L."/>
            <person name="Wimmer R."/>
            <person name="Le V.Q."/>
            <person name="McIlroy S.J."/>
            <person name="Petrovski S."/>
            <person name="Seviour R.J."/>
            <person name="Calteau A."/>
            <person name="Nielsen K.L."/>
            <person name="Nielsen P.H."/>
        </authorList>
    </citation>
    <scope>NUCLEOTIDE SEQUENCE [LARGE SCALE GENOMIC DNA]</scope>
    <source>
        <strain evidence="2 3">Lp2</strain>
    </source>
</reference>
<dbReference type="eggNOG" id="ENOG5032ZQT">
    <property type="taxonomic scope" value="Bacteria"/>
</dbReference>
<keyword evidence="3" id="KW-1185">Reference proteome</keyword>
<evidence type="ECO:0000313" key="2">
    <source>
        <dbReference type="EMBL" id="CCH69671.1"/>
    </source>
</evidence>
<feature type="signal peptide" evidence="1">
    <location>
        <begin position="1"/>
        <end position="25"/>
    </location>
</feature>
<dbReference type="Proteomes" id="UP000013167">
    <property type="component" value="Unassembled WGS sequence"/>
</dbReference>
<dbReference type="STRING" id="1193181.BN10_300012"/>
<evidence type="ECO:0000256" key="1">
    <source>
        <dbReference type="SAM" id="SignalP"/>
    </source>
</evidence>
<gene>
    <name evidence="2" type="ORF">BN10_300012</name>
</gene>
<protein>
    <recommendedName>
        <fullName evidence="4">Secreted protein</fullName>
    </recommendedName>
</protein>
<name>N0E1L9_9MICO</name>
<organism evidence="2 3">
    <name type="scientific">Phycicoccus elongatus Lp2</name>
    <dbReference type="NCBI Taxonomy" id="1193181"/>
    <lineage>
        <taxon>Bacteria</taxon>
        <taxon>Bacillati</taxon>
        <taxon>Actinomycetota</taxon>
        <taxon>Actinomycetes</taxon>
        <taxon>Micrococcales</taxon>
        <taxon>Intrasporangiaceae</taxon>
        <taxon>Phycicoccus</taxon>
    </lineage>
</organism>
<keyword evidence="1" id="KW-0732">Signal</keyword>
<dbReference type="AlphaFoldDB" id="N0E1L9"/>
<proteinExistence type="predicted"/>
<dbReference type="HOGENOM" id="CLU_888335_0_0_11"/>
<dbReference type="RefSeq" id="WP_010849563.1">
    <property type="nucleotide sequence ID" value="NZ_HF570956.1"/>
</dbReference>
<evidence type="ECO:0000313" key="3">
    <source>
        <dbReference type="Proteomes" id="UP000013167"/>
    </source>
</evidence>